<feature type="compositionally biased region" description="Low complexity" evidence="1">
    <location>
        <begin position="357"/>
        <end position="366"/>
    </location>
</feature>
<evidence type="ECO:0000256" key="1">
    <source>
        <dbReference type="SAM" id="MobiDB-lite"/>
    </source>
</evidence>
<evidence type="ECO:0000313" key="3">
    <source>
        <dbReference type="Proteomes" id="UP000626109"/>
    </source>
</evidence>
<comment type="caution">
    <text evidence="2">The sequence shown here is derived from an EMBL/GenBank/DDBJ whole genome shotgun (WGS) entry which is preliminary data.</text>
</comment>
<name>A0A813LNS3_POLGL</name>
<dbReference type="EMBL" id="CAJNNW010036452">
    <property type="protein sequence ID" value="CAE8734440.1"/>
    <property type="molecule type" value="Genomic_DNA"/>
</dbReference>
<organism evidence="2 3">
    <name type="scientific">Polarella glacialis</name>
    <name type="common">Dinoflagellate</name>
    <dbReference type="NCBI Taxonomy" id="89957"/>
    <lineage>
        <taxon>Eukaryota</taxon>
        <taxon>Sar</taxon>
        <taxon>Alveolata</taxon>
        <taxon>Dinophyceae</taxon>
        <taxon>Suessiales</taxon>
        <taxon>Suessiaceae</taxon>
        <taxon>Polarella</taxon>
    </lineage>
</organism>
<feature type="non-terminal residue" evidence="2">
    <location>
        <position position="2823"/>
    </location>
</feature>
<feature type="region of interest" description="Disordered" evidence="1">
    <location>
        <begin position="335"/>
        <end position="372"/>
    </location>
</feature>
<proteinExistence type="predicted"/>
<sequence>METQIERLVAYYPSSIVLGLDFGTVHLAQCSVGGQPALSIKVTDDWDSFVKDRGLEIGLQHTPSHVDIKWNEAIDQLVIKGHRLVPGVTCTEIVAFNALQTAELKEVAELSFSGPWPDSMSLPKGVTGVQTTAYHYWKGKQWLTGRIFDRSRLSLELFGLLPLPVLSFLCGAMSAAPSAVDLREAMKVVRLAEAATLRTENARCEFLENAVNLVLGDAMLQPTLSLLDSLVTDFPSLAEWSSFYRVMLQDPTLRAKWQRDEKWVATHKASLLDEEFFGPVVLTAPLATGTSLPRSAPSLRLPPTLATSGGAGPSAPDSEEEQVTAYALVGTVAAATAEEDESSGESATKKAKPAEPPSAVSPVATPRAKVGHYGPVVPKTSAIGKAPPAGLSAPPLYAAPCAKSGPTSAGLERSLQPHTSDEGLVANQLGSGIADFYTAVQPQNRVSANKINAPMEVDLSLGWGSVEVAGQAMVPPRTPPVEEPTVPVSGVFAEPPTFENHGAPALVAEIRWTFSLLQNAGKLFCPMLLPDGSAREATKEQVLCGDSASTAPELQFKPEFEACRILIEDLSMAKYLRIAVSRRNGPIRGQLPDASLILSDGSALHSVQVQLADLVSELLPDAFTPYLAETPDKIPVLIGLAAAICEKVMHLHSPRWEAFPCPSTVAIHWTGFLMIPESFFSDCFGTNPRVGHLRLAHSCLGMLLKKEGAVTYQLCDNNFKDYFEALNDIKGFSSCIGLLEGMEEAYEKLHTTPAPLAALPLALNCIVVTAGPSGPGSMDTHPFFRCAERQDTCEAHELDHAMTKQGISFPAGFFNAIAISETEADGSLTAWAGLKELSLTGANSSPEEALRSQNRSLCFDAHGGAAAALHRDPVSSLSGQAGAGELGSGVKKPVQLLVSQGKQIMPAAKKAPTRPPPVVPAPAVPPRVTLPYTDLNFDKQCRENIAAPNEKLFLKTGVKFNAMGNLGRKSPLLPDGVSELESLSVRPVTNRSDAKDLLDTVTSTDLAILVDLTHVMAPYSHNIMQGLSAGAWALLAFLNYCGGHSTISSESIADALMMQLAHVTNSFVLGVDAQILHLATDFDNIRKFVDAIGASTHRSILWDLSCSEDSNLGISVAELRQNSAWRIPSSMTAETLLVAIRDVVFLLNAASRRHTWFRTKAGFKSMVLLGSCLSCDIRLAEDILSHGDPSTPDLAEEMNCDRILGDLTLPLSDVCPDMRRFPTLLRWNVLTHWNLFVFFPGHPCANLNRVKDSMLSLLTRLYADMRVADIECHVNVAEASPDVPRPTVIPAELPQMTDTSPWLAKGIRSVTSLRLVSPTHLRRKTAAFASVTVNGIELWAPIIRMKSLHRVDRAAIWTEEGWAPVMLTEEMWKSLRTIEVQTGGLPYPHVGFPWTRYEDRSFLLFPFDGYVTDAEMRAGGLHASGTVSVRWYTDTSLATFGFRAVMRWENFKCAIESLGKCNATRSVEPFAWYLIPGRAYPKNYDDPDHKGFEWLDAKCRMCQQLGHYALDNYMPKLDWFSAFKVAVNLDCRKKRKLMGLGVRPVKNIFSLIQSYPDHAIQDGWFDHSEQSVRLEPMDTSRTDGQIKGAELISITVWVRDAGIGFPLISLSMAFRQLQEIFDVKALILCEEDAWCKGVVQDVATIAFPNVDSVRYYSSLTELRKDNLAGRGTGLHGDRSNQLFEDHRFLVESCNMLGPHGYASFSDFCLFHDKGKQNKEEMVACKGLYFKNYPSAQGRQKRPTNIFLYPRVHECPVHAPEEFQVPKGWEWPTQEAKEHLSRYSTLSLEDVTFGTVYLELLRAWLIEVGIPCYLGTATHDVRTFNRLNHYEQWSVLSRMANKGACALAADLGFEMRLFGVPGEFRKIYLDYDPESRFTPCLSPTLCGNGRPHCWKCSAKLAKISQSWDVPSHAQIMVRRLRMWHASACYGQNNLIGHVFLCTSAAWTVPSSVTPRRSLTPSIRGRGHLFVGYKLFFYQTEHERLENRGLVLGTTDWTHVSRVFSRDICSLVFCALDGTTFLPDWMAGNASAEHREHPPSLGAAGSVPSRLPELVTKQPLSFHLQEMLRASRNGSASIYDDPAVNWTRLSYVQPQTHLYDRYLYDPVKHEYTVDRYMDDVTTRYGGIDSILLWPTYTNLGIDDRNQFDYFRALPGGLSGLQELTAQFHKRGVHVLWAYNPWDHGTRNESQPDAMALAQLLRQTGGDGFNGDTMTSMYREFWEAGVTLGHRIVGEIEGGGYQSPSGEGRPEDRSWESANWDPMGWLESPYGTTSDNMTYKYETAPGVDKLKWLDSRRMTHVCDRWSKDKTDALQYAFFNGIGFESWENVWGMFIHFTPRGAEALKRIATLLRWLGRESFIQDFASWEPYSPDLKRAGKLAFSEGGPLASKFVHKSGDCLWLIVNRGPASALAEIDVSGCGNKDRLLDLYAGRPLARTPGQPTVVHVEGHGFGAILATSRDLPLAELLQTMQKLTASPLKAFSAAWAPLQQTMRGSEATVRSRTAPAGMVLVPQTKFRFRTAGVEVEGGCDLARDSWGVCCTGPAELTWRSCPHDEACKEPCAFAGEDSRGVDVQFPWESVAERFHDRVIDIGPFFIGARLVSNADYAAYLNATAYWPRDTHNFLVGWEQGVAYIGLPRYYAALGYGRSPSPPVRAAEATLSLPVAAAAQRSTVCSAAPQPWPGQSRQRTLSPELPCTDPETTASEAYSKTELFSSGEVWRTTMSHAGYPLGMGSFSEAASPNFVVSGERPPSAIVAAEAAAAAKVAAAIHRAQGHSAAEPDEVVDAGNTSTLTLAARPGIANIDMMSFAYGLPAERGRAGATSSSG</sequence>
<dbReference type="Proteomes" id="UP000626109">
    <property type="component" value="Unassembled WGS sequence"/>
</dbReference>
<accession>A0A813LNS3</accession>
<feature type="region of interest" description="Disordered" evidence="1">
    <location>
        <begin position="292"/>
        <end position="321"/>
    </location>
</feature>
<gene>
    <name evidence="2" type="ORF">PGLA2088_LOCUS47303</name>
</gene>
<evidence type="ECO:0000313" key="2">
    <source>
        <dbReference type="EMBL" id="CAE8734440.1"/>
    </source>
</evidence>
<reference evidence="2" key="1">
    <citation type="submission" date="2021-02" db="EMBL/GenBank/DDBJ databases">
        <authorList>
            <person name="Dougan E. K."/>
            <person name="Rhodes N."/>
            <person name="Thang M."/>
            <person name="Chan C."/>
        </authorList>
    </citation>
    <scope>NUCLEOTIDE SEQUENCE</scope>
</reference>
<feature type="compositionally biased region" description="Low complexity" evidence="1">
    <location>
        <begin position="292"/>
        <end position="308"/>
    </location>
</feature>
<protein>
    <submittedName>
        <fullName evidence="2">Uncharacterized protein</fullName>
    </submittedName>
</protein>